<feature type="compositionally biased region" description="Polar residues" evidence="1">
    <location>
        <begin position="302"/>
        <end position="315"/>
    </location>
</feature>
<dbReference type="PANTHER" id="PTHR34775">
    <property type="entry name" value="TRANSMEMBRANE PROTEIN"/>
    <property type="match status" value="1"/>
</dbReference>
<proteinExistence type="predicted"/>
<feature type="compositionally biased region" description="Basic residues" evidence="1">
    <location>
        <begin position="571"/>
        <end position="582"/>
    </location>
</feature>
<evidence type="ECO:0000313" key="3">
    <source>
        <dbReference type="Proteomes" id="UP000325577"/>
    </source>
</evidence>
<feature type="compositionally biased region" description="Basic and acidic residues" evidence="1">
    <location>
        <begin position="453"/>
        <end position="464"/>
    </location>
</feature>
<dbReference type="PANTHER" id="PTHR34775:SF4">
    <property type="entry name" value="TRANSMEMBRANE PROTEIN"/>
    <property type="match status" value="1"/>
</dbReference>
<organism evidence="2 3">
    <name type="scientific">Nyssa sinensis</name>
    <dbReference type="NCBI Taxonomy" id="561372"/>
    <lineage>
        <taxon>Eukaryota</taxon>
        <taxon>Viridiplantae</taxon>
        <taxon>Streptophyta</taxon>
        <taxon>Embryophyta</taxon>
        <taxon>Tracheophyta</taxon>
        <taxon>Spermatophyta</taxon>
        <taxon>Magnoliopsida</taxon>
        <taxon>eudicotyledons</taxon>
        <taxon>Gunneridae</taxon>
        <taxon>Pentapetalae</taxon>
        <taxon>asterids</taxon>
        <taxon>Cornales</taxon>
        <taxon>Nyssaceae</taxon>
        <taxon>Nyssa</taxon>
    </lineage>
</organism>
<name>A0A5J5B129_9ASTE</name>
<protein>
    <submittedName>
        <fullName evidence="2">Uncharacterized protein</fullName>
    </submittedName>
</protein>
<evidence type="ECO:0000256" key="1">
    <source>
        <dbReference type="SAM" id="MobiDB-lite"/>
    </source>
</evidence>
<gene>
    <name evidence="2" type="ORF">F0562_028776</name>
</gene>
<dbReference type="OrthoDB" id="676522at2759"/>
<feature type="region of interest" description="Disordered" evidence="1">
    <location>
        <begin position="559"/>
        <end position="582"/>
    </location>
</feature>
<feature type="region of interest" description="Disordered" evidence="1">
    <location>
        <begin position="453"/>
        <end position="477"/>
    </location>
</feature>
<dbReference type="AlphaFoldDB" id="A0A5J5B129"/>
<dbReference type="Proteomes" id="UP000325577">
    <property type="component" value="Linkage Group LG16"/>
</dbReference>
<evidence type="ECO:0000313" key="2">
    <source>
        <dbReference type="EMBL" id="KAA8536298.1"/>
    </source>
</evidence>
<feature type="region of interest" description="Disordered" evidence="1">
    <location>
        <begin position="302"/>
        <end position="332"/>
    </location>
</feature>
<sequence length="582" mass="65807">MGAGSVEGGFLTSFLYMDTSSAYACNCMLKIQMLNFQGGRQTHISRTPPLEEESQRFCTKKLRREGKEWALKRKRMRDVRNLKPGESSITKLFRSAQRILCHQQFLRLPRSHASPRKKVLVEKNELLRTSVSFSDGKNLSDVTEDFDLKLDMGLTFNQNKNGASCHSEIADSDKEAAVLEVTSILKASKNDTDLNSRSQVPLNSQNASESLSEMMTMESNCTFIDTSSMKRPPCSSPSPVIAPLDADPSLPPYDPKTNYLSPRPQFLHYKPNPQIELHFNKEGGLGLRKGKRLEDSFMSENFSDTEVTSETQSEVLQKESEDASSAETIIEEESHVSETKPISLSEETVEAKRICKLQFFHKIKVYLLSFEKYDSFARNFKQWSAKSRSYLSNLIGILGEVNKLPPLQFDNLTALQEDLVVDEYLKVDHSEKRSEGSYRQDELEHVKEGEVEIETWEEKGHPEVEADDNSEDASEGHGDQELEELYMTIQAEEVLEAHTTSEEVQSVLIPRATEIQTEVEASEIKAEVVETGEYSKEFSTDSPSYGSFTTYEKILSKHGCGDEETVTPVRRSSRIRHQVTSP</sequence>
<reference evidence="2 3" key="1">
    <citation type="submission" date="2019-09" db="EMBL/GenBank/DDBJ databases">
        <title>A chromosome-level genome assembly of the Chinese tupelo Nyssa sinensis.</title>
        <authorList>
            <person name="Yang X."/>
            <person name="Kang M."/>
            <person name="Yang Y."/>
            <person name="Xiong H."/>
            <person name="Wang M."/>
            <person name="Zhang Z."/>
            <person name="Wang Z."/>
            <person name="Wu H."/>
            <person name="Ma T."/>
            <person name="Liu J."/>
            <person name="Xi Z."/>
        </authorList>
    </citation>
    <scope>NUCLEOTIDE SEQUENCE [LARGE SCALE GENOMIC DNA]</scope>
    <source>
        <strain evidence="2">J267</strain>
        <tissue evidence="2">Leaf</tissue>
    </source>
</reference>
<accession>A0A5J5B129</accession>
<dbReference type="EMBL" id="CM018039">
    <property type="protein sequence ID" value="KAA8536298.1"/>
    <property type="molecule type" value="Genomic_DNA"/>
</dbReference>
<keyword evidence="3" id="KW-1185">Reference proteome</keyword>